<accession>A0ABR0R208</accession>
<name>A0ABR0R208_GOSAR</name>
<gene>
    <name evidence="1" type="ORF">PVK06_001786</name>
</gene>
<reference evidence="1 2" key="1">
    <citation type="submission" date="2023-03" db="EMBL/GenBank/DDBJ databases">
        <title>WGS of Gossypium arboreum.</title>
        <authorList>
            <person name="Yu D."/>
        </authorList>
    </citation>
    <scope>NUCLEOTIDE SEQUENCE [LARGE SCALE GENOMIC DNA]</scope>
    <source>
        <tissue evidence="1">Leaf</tissue>
    </source>
</reference>
<protein>
    <submittedName>
        <fullName evidence="1">Uncharacterized protein</fullName>
    </submittedName>
</protein>
<organism evidence="1 2">
    <name type="scientific">Gossypium arboreum</name>
    <name type="common">Tree cotton</name>
    <name type="synonym">Gossypium nanking</name>
    <dbReference type="NCBI Taxonomy" id="29729"/>
    <lineage>
        <taxon>Eukaryota</taxon>
        <taxon>Viridiplantae</taxon>
        <taxon>Streptophyta</taxon>
        <taxon>Embryophyta</taxon>
        <taxon>Tracheophyta</taxon>
        <taxon>Spermatophyta</taxon>
        <taxon>Magnoliopsida</taxon>
        <taxon>eudicotyledons</taxon>
        <taxon>Gunneridae</taxon>
        <taxon>Pentapetalae</taxon>
        <taxon>rosids</taxon>
        <taxon>malvids</taxon>
        <taxon>Malvales</taxon>
        <taxon>Malvaceae</taxon>
        <taxon>Malvoideae</taxon>
        <taxon>Gossypium</taxon>
    </lineage>
</organism>
<comment type="caution">
    <text evidence="1">The sequence shown here is derived from an EMBL/GenBank/DDBJ whole genome shotgun (WGS) entry which is preliminary data.</text>
</comment>
<keyword evidence="2" id="KW-1185">Reference proteome</keyword>
<proteinExistence type="predicted"/>
<sequence>MRVKNVKVCILCSPSVKRIVYEFYANLNRGVFDSSSKYYQKVFIHGRWFKFGPEQIRKFLNCPTTNNLELDESIDETIVALTNRLHPFGPVKGGKHAINELEEMHASKFGTPEYETSGQEVPTLVGVNCISKGIRARAIVDLYATIEFYQIHCDRLRARDITFIPFVDGFNRGRSGGLLPTTDFNYNSSCSSSYITTPSSPQHSNFM</sequence>
<dbReference type="EMBL" id="JARKNE010000001">
    <property type="protein sequence ID" value="KAK5845592.1"/>
    <property type="molecule type" value="Genomic_DNA"/>
</dbReference>
<evidence type="ECO:0000313" key="2">
    <source>
        <dbReference type="Proteomes" id="UP001358586"/>
    </source>
</evidence>
<evidence type="ECO:0000313" key="1">
    <source>
        <dbReference type="EMBL" id="KAK5845592.1"/>
    </source>
</evidence>
<dbReference type="Proteomes" id="UP001358586">
    <property type="component" value="Chromosome 1"/>
</dbReference>